<reference evidence="1" key="2">
    <citation type="journal article" date="2022" name="New Phytol.">
        <title>Evolutionary transition to the ectomycorrhizal habit in the genomes of a hyperdiverse lineage of mushroom-forming fungi.</title>
        <authorList>
            <person name="Looney B."/>
            <person name="Miyauchi S."/>
            <person name="Morin E."/>
            <person name="Drula E."/>
            <person name="Courty P.E."/>
            <person name="Kohler A."/>
            <person name="Kuo A."/>
            <person name="LaButti K."/>
            <person name="Pangilinan J."/>
            <person name="Lipzen A."/>
            <person name="Riley R."/>
            <person name="Andreopoulos W."/>
            <person name="He G."/>
            <person name="Johnson J."/>
            <person name="Nolan M."/>
            <person name="Tritt A."/>
            <person name="Barry K.W."/>
            <person name="Grigoriev I.V."/>
            <person name="Nagy L.G."/>
            <person name="Hibbett D."/>
            <person name="Henrissat B."/>
            <person name="Matheny P.B."/>
            <person name="Labbe J."/>
            <person name="Martin F.M."/>
        </authorList>
    </citation>
    <scope>NUCLEOTIDE SEQUENCE</scope>
    <source>
        <strain evidence="1">FP105234-sp</strain>
    </source>
</reference>
<dbReference type="EMBL" id="MU275848">
    <property type="protein sequence ID" value="KAI0052015.1"/>
    <property type="molecule type" value="Genomic_DNA"/>
</dbReference>
<organism evidence="1 2">
    <name type="scientific">Auriscalpium vulgare</name>
    <dbReference type="NCBI Taxonomy" id="40419"/>
    <lineage>
        <taxon>Eukaryota</taxon>
        <taxon>Fungi</taxon>
        <taxon>Dikarya</taxon>
        <taxon>Basidiomycota</taxon>
        <taxon>Agaricomycotina</taxon>
        <taxon>Agaricomycetes</taxon>
        <taxon>Russulales</taxon>
        <taxon>Auriscalpiaceae</taxon>
        <taxon>Auriscalpium</taxon>
    </lineage>
</organism>
<sequence>MSFLRRRFRSRSANGTQSTQAIQMTPPAGASSCRLYQSPRVAYAENPQPRQ</sequence>
<name>A0ACB8S823_9AGAM</name>
<protein>
    <submittedName>
        <fullName evidence="1">Uncharacterized protein</fullName>
    </submittedName>
</protein>
<comment type="caution">
    <text evidence="1">The sequence shown here is derived from an EMBL/GenBank/DDBJ whole genome shotgun (WGS) entry which is preliminary data.</text>
</comment>
<proteinExistence type="predicted"/>
<accession>A0ACB8S823</accession>
<dbReference type="Proteomes" id="UP000814033">
    <property type="component" value="Unassembled WGS sequence"/>
</dbReference>
<evidence type="ECO:0000313" key="2">
    <source>
        <dbReference type="Proteomes" id="UP000814033"/>
    </source>
</evidence>
<reference evidence="1" key="1">
    <citation type="submission" date="2021-02" db="EMBL/GenBank/DDBJ databases">
        <authorList>
            <consortium name="DOE Joint Genome Institute"/>
            <person name="Ahrendt S."/>
            <person name="Looney B.P."/>
            <person name="Miyauchi S."/>
            <person name="Morin E."/>
            <person name="Drula E."/>
            <person name="Courty P.E."/>
            <person name="Chicoki N."/>
            <person name="Fauchery L."/>
            <person name="Kohler A."/>
            <person name="Kuo A."/>
            <person name="Labutti K."/>
            <person name="Pangilinan J."/>
            <person name="Lipzen A."/>
            <person name="Riley R."/>
            <person name="Andreopoulos W."/>
            <person name="He G."/>
            <person name="Johnson J."/>
            <person name="Barry K.W."/>
            <person name="Grigoriev I.V."/>
            <person name="Nagy L."/>
            <person name="Hibbett D."/>
            <person name="Henrissat B."/>
            <person name="Matheny P.B."/>
            <person name="Labbe J."/>
            <person name="Martin F."/>
        </authorList>
    </citation>
    <scope>NUCLEOTIDE SEQUENCE</scope>
    <source>
        <strain evidence="1">FP105234-sp</strain>
    </source>
</reference>
<evidence type="ECO:0000313" key="1">
    <source>
        <dbReference type="EMBL" id="KAI0052015.1"/>
    </source>
</evidence>
<gene>
    <name evidence="1" type="ORF">FA95DRAFT_1553988</name>
</gene>
<keyword evidence="2" id="KW-1185">Reference proteome</keyword>